<feature type="transmembrane region" description="Helical" evidence="6">
    <location>
        <begin position="50"/>
        <end position="77"/>
    </location>
</feature>
<keyword evidence="4 6" id="KW-1133">Transmembrane helix</keyword>
<evidence type="ECO:0000313" key="7">
    <source>
        <dbReference type="EMBL" id="MBB4065545.1"/>
    </source>
</evidence>
<organism evidence="7 8">
    <name type="scientific">Gellertiella hungarica</name>
    <dbReference type="NCBI Taxonomy" id="1572859"/>
    <lineage>
        <taxon>Bacteria</taxon>
        <taxon>Pseudomonadati</taxon>
        <taxon>Pseudomonadota</taxon>
        <taxon>Alphaproteobacteria</taxon>
        <taxon>Hyphomicrobiales</taxon>
        <taxon>Rhizobiaceae</taxon>
        <taxon>Gellertiella</taxon>
    </lineage>
</organism>
<evidence type="ECO:0000256" key="4">
    <source>
        <dbReference type="ARBA" id="ARBA00022989"/>
    </source>
</evidence>
<keyword evidence="5 6" id="KW-0472">Membrane</keyword>
<dbReference type="Proteomes" id="UP000528286">
    <property type="component" value="Unassembled WGS sequence"/>
</dbReference>
<dbReference type="PANTHER" id="PTHR33529:SF6">
    <property type="entry name" value="YJGP_YJGQ FAMILY PERMEASE"/>
    <property type="match status" value="1"/>
</dbReference>
<gene>
    <name evidence="7" type="ORF">GGR23_002752</name>
</gene>
<reference evidence="7 8" key="1">
    <citation type="submission" date="2020-08" db="EMBL/GenBank/DDBJ databases">
        <title>Genomic Encyclopedia of Type Strains, Phase IV (KMG-IV): sequencing the most valuable type-strain genomes for metagenomic binning, comparative biology and taxonomic classification.</title>
        <authorList>
            <person name="Goeker M."/>
        </authorList>
    </citation>
    <scope>NUCLEOTIDE SEQUENCE [LARGE SCALE GENOMIC DNA]</scope>
    <source>
        <strain evidence="7 8">DSM 29853</strain>
    </source>
</reference>
<keyword evidence="8" id="KW-1185">Reference proteome</keyword>
<keyword evidence="2" id="KW-1003">Cell membrane</keyword>
<dbReference type="InterPro" id="IPR005495">
    <property type="entry name" value="LptG/LptF_permease"/>
</dbReference>
<comment type="caution">
    <text evidence="7">The sequence shown here is derived from an EMBL/GenBank/DDBJ whole genome shotgun (WGS) entry which is preliminary data.</text>
</comment>
<keyword evidence="3 6" id="KW-0812">Transmembrane</keyword>
<dbReference type="PANTHER" id="PTHR33529">
    <property type="entry name" value="SLR0882 PROTEIN-RELATED"/>
    <property type="match status" value="1"/>
</dbReference>
<evidence type="ECO:0000256" key="6">
    <source>
        <dbReference type="SAM" id="Phobius"/>
    </source>
</evidence>
<evidence type="ECO:0000256" key="2">
    <source>
        <dbReference type="ARBA" id="ARBA00022475"/>
    </source>
</evidence>
<dbReference type="EMBL" id="JACIEZ010000005">
    <property type="protein sequence ID" value="MBB4065545.1"/>
    <property type="molecule type" value="Genomic_DNA"/>
</dbReference>
<dbReference type="AlphaFoldDB" id="A0A7W6NLL3"/>
<evidence type="ECO:0000256" key="5">
    <source>
        <dbReference type="ARBA" id="ARBA00023136"/>
    </source>
</evidence>
<dbReference type="GO" id="GO:0043190">
    <property type="term" value="C:ATP-binding cassette (ABC) transporter complex"/>
    <property type="evidence" value="ECO:0007669"/>
    <property type="project" value="TreeGrafter"/>
</dbReference>
<feature type="transmembrane region" description="Helical" evidence="6">
    <location>
        <begin position="332"/>
        <end position="354"/>
    </location>
</feature>
<dbReference type="Pfam" id="PF03739">
    <property type="entry name" value="LptF_LptG"/>
    <property type="match status" value="1"/>
</dbReference>
<sequence length="389" mass="43284">MKIIEKYILQRSAKMVLVALLPVLAIIWTTQVLGRVNLVTDNGQSIGSFMLLASCIVPMVLPLVLPFATVIGVSQTLTTMNTDSELTVIEASGAGRSVIFKPVLVLAAALSLLSFVVDNGVEPKVRVTFRELIASAYADLLSSVIEEKSFRQLDTDLYIQISRRLAGRTLEGLFISDTRNPAFQLIYYAREGAVDEAGTALIMRDGEVHRKTTTGDVSVVRFDSYTFDLSNFSQTRGQATLQSTDRDLPFLWNPDPNDEKFQKNPGEFRAELHRRLTEWSFPLVYALIALVIAGDARSQREARVHPMVTALGFAFLLRWASFYFSNQVETDAAYIPAMYAVPIVAVAVTSWLLFRGRRLQVADRLTASARDRLQPLVTRLTDGQKNGRT</sequence>
<evidence type="ECO:0000313" key="8">
    <source>
        <dbReference type="Proteomes" id="UP000528286"/>
    </source>
</evidence>
<dbReference type="GO" id="GO:0015920">
    <property type="term" value="P:lipopolysaccharide transport"/>
    <property type="evidence" value="ECO:0007669"/>
    <property type="project" value="TreeGrafter"/>
</dbReference>
<comment type="subcellular location">
    <subcellularLocation>
        <location evidence="1">Cell membrane</location>
        <topology evidence="1">Multi-pass membrane protein</topology>
    </subcellularLocation>
</comment>
<protein>
    <submittedName>
        <fullName evidence="7">Lipopolysaccharide export system permease protein</fullName>
    </submittedName>
</protein>
<dbReference type="RefSeq" id="WP_183366843.1">
    <property type="nucleotide sequence ID" value="NZ_JACIEZ010000005.1"/>
</dbReference>
<accession>A0A7W6NLL3</accession>
<proteinExistence type="predicted"/>
<name>A0A7W6NLL3_9HYPH</name>
<evidence type="ECO:0000256" key="1">
    <source>
        <dbReference type="ARBA" id="ARBA00004651"/>
    </source>
</evidence>
<feature type="transmembrane region" description="Helical" evidence="6">
    <location>
        <begin position="308"/>
        <end position="326"/>
    </location>
</feature>
<evidence type="ECO:0000256" key="3">
    <source>
        <dbReference type="ARBA" id="ARBA00022692"/>
    </source>
</evidence>